<protein>
    <submittedName>
        <fullName evidence="2">Uncharacterized protein</fullName>
    </submittedName>
</protein>
<reference evidence="2" key="1">
    <citation type="journal article" date="2023" name="Mol. Phylogenet. Evol.">
        <title>Genome-scale phylogeny and comparative genomics of the fungal order Sordariales.</title>
        <authorList>
            <person name="Hensen N."/>
            <person name="Bonometti L."/>
            <person name="Westerberg I."/>
            <person name="Brannstrom I.O."/>
            <person name="Guillou S."/>
            <person name="Cros-Aarteil S."/>
            <person name="Calhoun S."/>
            <person name="Haridas S."/>
            <person name="Kuo A."/>
            <person name="Mondo S."/>
            <person name="Pangilinan J."/>
            <person name="Riley R."/>
            <person name="LaButti K."/>
            <person name="Andreopoulos B."/>
            <person name="Lipzen A."/>
            <person name="Chen C."/>
            <person name="Yan M."/>
            <person name="Daum C."/>
            <person name="Ng V."/>
            <person name="Clum A."/>
            <person name="Steindorff A."/>
            <person name="Ohm R.A."/>
            <person name="Martin F."/>
            <person name="Silar P."/>
            <person name="Natvig D.O."/>
            <person name="Lalanne C."/>
            <person name="Gautier V."/>
            <person name="Ament-Velasquez S.L."/>
            <person name="Kruys A."/>
            <person name="Hutchinson M.I."/>
            <person name="Powell A.J."/>
            <person name="Barry K."/>
            <person name="Miller A.N."/>
            <person name="Grigoriev I.V."/>
            <person name="Debuchy R."/>
            <person name="Gladieux P."/>
            <person name="Hiltunen Thoren M."/>
            <person name="Johannesson H."/>
        </authorList>
    </citation>
    <scope>NUCLEOTIDE SEQUENCE</scope>
    <source>
        <strain evidence="2">CBS 731.68</strain>
    </source>
</reference>
<dbReference type="EMBL" id="MU853236">
    <property type="protein sequence ID" value="KAK4120799.1"/>
    <property type="molecule type" value="Genomic_DNA"/>
</dbReference>
<dbReference type="AlphaFoldDB" id="A0AAN6TUA3"/>
<feature type="region of interest" description="Disordered" evidence="1">
    <location>
        <begin position="715"/>
        <end position="767"/>
    </location>
</feature>
<name>A0AAN6TUA3_9PEZI</name>
<comment type="caution">
    <text evidence="2">The sequence shown here is derived from an EMBL/GenBank/DDBJ whole genome shotgun (WGS) entry which is preliminary data.</text>
</comment>
<proteinExistence type="predicted"/>
<dbReference type="GeneID" id="87826132"/>
<feature type="compositionally biased region" description="Basic and acidic residues" evidence="1">
    <location>
        <begin position="287"/>
        <end position="312"/>
    </location>
</feature>
<evidence type="ECO:0000256" key="1">
    <source>
        <dbReference type="SAM" id="MobiDB-lite"/>
    </source>
</evidence>
<feature type="compositionally biased region" description="Polar residues" evidence="1">
    <location>
        <begin position="334"/>
        <end position="346"/>
    </location>
</feature>
<dbReference type="Proteomes" id="UP001302602">
    <property type="component" value="Unassembled WGS sequence"/>
</dbReference>
<feature type="compositionally biased region" description="Basic and acidic residues" evidence="1">
    <location>
        <begin position="127"/>
        <end position="152"/>
    </location>
</feature>
<sequence length="767" mass="85060">MDGAAKIAHNEAQRILPDNPHHLSLSFDRRFPNPDTWWFTGRSGPLQYMTYLSAGQRGILTTRAAFDISDELPPPMSTKVLAKSEGKKKLSLSDYQNRKKSASPVENGTAAKVEAKPNGIVHAKPAPSREDSKRTDARLEKPRVDINGESRSKTFQTNPQPEAESRKRAANKDNSPLPQKRVKADAGPVETDQPRQRKPEASRGQERTTEKRPKGTSTAFLHPTVNGLPAPSDKERENTASPRSTIQVNGSRPRSDSGTSTPRKSEPLAKAALPQLLSPLHPSIFEAKAEKEATPKKKSTEKTLKPEKDKPKKLLSIPRLLSPTLPPVIEEILSAQNRKSTASKGVSSQTPDQSSDSSGGARKTIVAAPPVRLAEEEEEKPERKSLIVPLKIKNKANVKRVKELLSLPSKSAKDALKKERSTSVEAAPPPAAKKRPRPADDVPQEPAATKRPKPTAEAITAKPPRPTTPLKHAATAMSRVASSQSQTQGNTPAALTGLTPSTSDRPPTRSEPLDPKALAQVESFKERHAENVRLGTKLKHVRDKICRDGGAKLSVADERRVTALHFEMLLAYMMAFGSANQARMLERKVCDVSTWESLLPHLTELRNRVQVQGNKALRALAVQMNVLCLEHITNTFATLDPAAAAGSFVKWCKLNRSRVGMWAEANAAYGEVEDRQMRTLVGPWTSVDDAVVAVLTVMKRWAEREGVRWTPEVTVKGDRDQDRKRERDHDRDRHRDRDRDKDKDRDRDRERDRERDKPRPPLNGSRH</sequence>
<feature type="compositionally biased region" description="Polar residues" evidence="1">
    <location>
        <begin position="480"/>
        <end position="505"/>
    </location>
</feature>
<feature type="region of interest" description="Disordered" evidence="1">
    <location>
        <begin position="72"/>
        <end position="513"/>
    </location>
</feature>
<feature type="compositionally biased region" description="Basic and acidic residues" evidence="1">
    <location>
        <begin position="411"/>
        <end position="422"/>
    </location>
</feature>
<organism evidence="2 3">
    <name type="scientific">Parathielavia appendiculata</name>
    <dbReference type="NCBI Taxonomy" id="2587402"/>
    <lineage>
        <taxon>Eukaryota</taxon>
        <taxon>Fungi</taxon>
        <taxon>Dikarya</taxon>
        <taxon>Ascomycota</taxon>
        <taxon>Pezizomycotina</taxon>
        <taxon>Sordariomycetes</taxon>
        <taxon>Sordariomycetidae</taxon>
        <taxon>Sordariales</taxon>
        <taxon>Chaetomiaceae</taxon>
        <taxon>Parathielavia</taxon>
    </lineage>
</organism>
<dbReference type="RefSeq" id="XP_062644570.1">
    <property type="nucleotide sequence ID" value="XM_062789362.1"/>
</dbReference>
<feature type="compositionally biased region" description="Low complexity" evidence="1">
    <location>
        <begin position="347"/>
        <end position="358"/>
    </location>
</feature>
<reference evidence="2" key="2">
    <citation type="submission" date="2023-05" db="EMBL/GenBank/DDBJ databases">
        <authorList>
            <consortium name="Lawrence Berkeley National Laboratory"/>
            <person name="Steindorff A."/>
            <person name="Hensen N."/>
            <person name="Bonometti L."/>
            <person name="Westerberg I."/>
            <person name="Brannstrom I.O."/>
            <person name="Guillou S."/>
            <person name="Cros-Aarteil S."/>
            <person name="Calhoun S."/>
            <person name="Haridas S."/>
            <person name="Kuo A."/>
            <person name="Mondo S."/>
            <person name="Pangilinan J."/>
            <person name="Riley R."/>
            <person name="Labutti K."/>
            <person name="Andreopoulos B."/>
            <person name="Lipzen A."/>
            <person name="Chen C."/>
            <person name="Yanf M."/>
            <person name="Daum C."/>
            <person name="Ng V."/>
            <person name="Clum A."/>
            <person name="Ohm R."/>
            <person name="Martin F."/>
            <person name="Silar P."/>
            <person name="Natvig D."/>
            <person name="Lalanne C."/>
            <person name="Gautier V."/>
            <person name="Ament-Velasquez S.L."/>
            <person name="Kruys A."/>
            <person name="Hutchinson M.I."/>
            <person name="Powell A.J."/>
            <person name="Barry K."/>
            <person name="Miller A.N."/>
            <person name="Grigoriev I.V."/>
            <person name="Debuchy R."/>
            <person name="Gladieux P."/>
            <person name="Thoren M.H."/>
            <person name="Johannesson H."/>
        </authorList>
    </citation>
    <scope>NUCLEOTIDE SEQUENCE</scope>
    <source>
        <strain evidence="2">CBS 731.68</strain>
    </source>
</reference>
<feature type="compositionally biased region" description="Basic and acidic residues" evidence="1">
    <location>
        <begin position="715"/>
        <end position="759"/>
    </location>
</feature>
<accession>A0AAN6TUA3</accession>
<evidence type="ECO:0000313" key="3">
    <source>
        <dbReference type="Proteomes" id="UP001302602"/>
    </source>
</evidence>
<gene>
    <name evidence="2" type="ORF">N657DRAFT_579148</name>
</gene>
<feature type="compositionally biased region" description="Basic and acidic residues" evidence="1">
    <location>
        <begin position="192"/>
        <end position="213"/>
    </location>
</feature>
<evidence type="ECO:0000313" key="2">
    <source>
        <dbReference type="EMBL" id="KAK4120799.1"/>
    </source>
</evidence>
<keyword evidence="3" id="KW-1185">Reference proteome</keyword>
<feature type="compositionally biased region" description="Polar residues" evidence="1">
    <location>
        <begin position="239"/>
        <end position="262"/>
    </location>
</feature>